<dbReference type="Gene3D" id="2.60.120.230">
    <property type="match status" value="2"/>
</dbReference>
<dbReference type="InterPro" id="IPR026444">
    <property type="entry name" value="Secre_tail"/>
</dbReference>
<dbReference type="InterPro" id="IPR008977">
    <property type="entry name" value="PHM/PNGase_F_dom_sf"/>
</dbReference>
<dbReference type="EMBL" id="UINC01000095">
    <property type="protein sequence ID" value="SUZ48949.1"/>
    <property type="molecule type" value="Genomic_DNA"/>
</dbReference>
<proteinExistence type="predicted"/>
<sequence length="566" mass="63364">MRKILLNIILLQCSVLYSDTTVVAFDAVHHYFGSMGNNRTVVDTIQFPDSNSEYSDIIMHLSLECPDGGCDPWDRKAKISVKHLGEWFEIGRYVTPYGVECGWDIDVTDYRSILKGEVALRSYIDTWVQPGWLVSIEFEFIAGTADHPFTSIRNVWNYDYVTYGDPTNPVNISTVTEYIPEDTEDAYLRITTTGHGQGNTDNAAEFSIKRHNILINGESTYFHNFWRDNCEFNQCSPQNGTWQYDRAGFCPGDKVTPQDFSILDYSLPGDTLQLNYILEDYFNECSPNNPSCVNGVTCSSCNYNNTGHTEPFYYIGSHLIFHTQSWHSNADTYFVIMGQDTSTGSLKIYLENYAPVYGIQFRLDLDEIEGVGLGEINFENGNGGRAEESGWTVGVNDSGFVIGLAQGTGSPIPAGEGLLTEIPWNSGNFPQLSGKVSIVDVLVSGYFGAEMSSETGDPFFIGPNLSTVESKRIPDTHTLYSAYPNPFNPTTRLRYELSNSEYISINIYDLNGKYVKSLVNSIQGAGYWTIVWDATNNLGQPVSAGMYIYTIQAGEFRQTRKMVLLK</sequence>
<evidence type="ECO:0000313" key="3">
    <source>
        <dbReference type="EMBL" id="SUZ48949.1"/>
    </source>
</evidence>
<dbReference type="InterPro" id="IPR015197">
    <property type="entry name" value="PngaseF_C"/>
</dbReference>
<reference evidence="3" key="1">
    <citation type="submission" date="2018-05" db="EMBL/GenBank/DDBJ databases">
        <authorList>
            <person name="Lanie J.A."/>
            <person name="Ng W.-L."/>
            <person name="Kazmierczak K.M."/>
            <person name="Andrzejewski T.M."/>
            <person name="Davidsen T.M."/>
            <person name="Wayne K.J."/>
            <person name="Tettelin H."/>
            <person name="Glass J.I."/>
            <person name="Rusch D."/>
            <person name="Podicherti R."/>
            <person name="Tsui H.-C.T."/>
            <person name="Winkler M.E."/>
        </authorList>
    </citation>
    <scope>NUCLEOTIDE SEQUENCE</scope>
</reference>
<dbReference type="Pfam" id="PF13860">
    <property type="entry name" value="FlgD_ig"/>
    <property type="match status" value="1"/>
</dbReference>
<dbReference type="Gene3D" id="2.60.40.4070">
    <property type="match status" value="1"/>
</dbReference>
<dbReference type="PANTHER" id="PTHR39319">
    <property type="entry name" value="SI:DKEY-256H2.1"/>
    <property type="match status" value="1"/>
</dbReference>
<organism evidence="3">
    <name type="scientific">marine metagenome</name>
    <dbReference type="NCBI Taxonomy" id="408172"/>
    <lineage>
        <taxon>unclassified sequences</taxon>
        <taxon>metagenomes</taxon>
        <taxon>ecological metagenomes</taxon>
    </lineage>
</organism>
<name>A0A381N3A4_9ZZZZ</name>
<dbReference type="InterPro" id="IPR015196">
    <property type="entry name" value="PngaseF_N"/>
</dbReference>
<accession>A0A381N3A4</accession>
<feature type="domain" description="Peptide-N-glycosidase F N-terminal" evidence="2">
    <location>
        <begin position="21"/>
        <end position="140"/>
    </location>
</feature>
<gene>
    <name evidence="3" type="ORF">METZ01_LOCUS1803</name>
</gene>
<dbReference type="Pfam" id="PF09112">
    <property type="entry name" value="N-glycanase_N"/>
    <property type="match status" value="1"/>
</dbReference>
<dbReference type="Pfam" id="PF09113">
    <property type="entry name" value="N-glycanase_C"/>
    <property type="match status" value="1"/>
</dbReference>
<dbReference type="SMART" id="SM01290">
    <property type="entry name" value="N-glycanase_N"/>
    <property type="match status" value="1"/>
</dbReference>
<dbReference type="InterPro" id="IPR025965">
    <property type="entry name" value="FlgD/Vpr_Ig-like"/>
</dbReference>
<evidence type="ECO:0000256" key="1">
    <source>
        <dbReference type="ARBA" id="ARBA00023157"/>
    </source>
</evidence>
<protein>
    <recommendedName>
        <fullName evidence="2">Peptide-N-glycosidase F N-terminal domain-containing protein</fullName>
    </recommendedName>
</protein>
<dbReference type="SUPFAM" id="SSF49742">
    <property type="entry name" value="PHM/PNGase F"/>
    <property type="match status" value="2"/>
</dbReference>
<keyword evidence="1" id="KW-1015">Disulfide bond</keyword>
<dbReference type="InterPro" id="IPR053251">
    <property type="entry name" value="N-glycanase"/>
</dbReference>
<dbReference type="PANTHER" id="PTHR39319:SF1">
    <property type="entry name" value="SI:DKEY-256H2.1"/>
    <property type="match status" value="1"/>
</dbReference>
<dbReference type="NCBIfam" id="TIGR04183">
    <property type="entry name" value="Por_Secre_tail"/>
    <property type="match status" value="1"/>
</dbReference>
<dbReference type="InterPro" id="IPR014784">
    <property type="entry name" value="Cu2_ascorb_mOase-like_C"/>
</dbReference>
<dbReference type="AlphaFoldDB" id="A0A381N3A4"/>
<dbReference type="GO" id="GO:0016715">
    <property type="term" value="F:oxidoreductase activity, acting on paired donors, with incorporation or reduction of molecular oxygen, reduced ascorbate as one donor, and incorporation of one atom of oxygen"/>
    <property type="evidence" value="ECO:0007669"/>
    <property type="project" value="InterPro"/>
</dbReference>
<evidence type="ECO:0000259" key="2">
    <source>
        <dbReference type="SMART" id="SM01290"/>
    </source>
</evidence>